<dbReference type="Proteomes" id="UP001059120">
    <property type="component" value="Chromosome 1"/>
</dbReference>
<sequence>MNKVSIAVLSLFLGACSSLDSKSNFDNSVAEITPKNGYIQVTGQSYSPDSKANVGADILKSSLYFTYNHKVSNDATPESLITMDVSYFQSYKEYSTVNFNGKSLDINSTQVSRESCSEHCTRTQYFTFPLTEKDVQQARQSDLEFTLEGQGGVLSTTFIVPKEYIETIYNSASGTTLAPAIMVSAPAVVVQPEQPIASVSKPVEMSTYWFEEVPAAKKNEILNWAVENRSSAEIQSLTGSKEAEMFSYWFEKASIDERKAIIKQLL</sequence>
<gene>
    <name evidence="1" type="ORF">LZI70_10900</name>
</gene>
<evidence type="ECO:0000313" key="2">
    <source>
        <dbReference type="Proteomes" id="UP001059120"/>
    </source>
</evidence>
<organism evidence="1 2">
    <name type="scientific">Vibrio pelagius</name>
    <dbReference type="NCBI Taxonomy" id="28169"/>
    <lineage>
        <taxon>Bacteria</taxon>
        <taxon>Pseudomonadati</taxon>
        <taxon>Pseudomonadota</taxon>
        <taxon>Gammaproteobacteria</taxon>
        <taxon>Vibrionales</taxon>
        <taxon>Vibrionaceae</taxon>
        <taxon>Vibrio</taxon>
    </lineage>
</organism>
<proteinExistence type="predicted"/>
<reference evidence="1" key="1">
    <citation type="submission" date="2022-01" db="EMBL/GenBank/DDBJ databases">
        <title>Alginate degradation mechanism of Vibrio pelagius WXL662.</title>
        <authorList>
            <person name="He X."/>
        </authorList>
    </citation>
    <scope>NUCLEOTIDE SEQUENCE</scope>
    <source>
        <strain evidence="1">WXL662</strain>
    </source>
</reference>
<dbReference type="EMBL" id="CP090614">
    <property type="protein sequence ID" value="UTT84185.1"/>
    <property type="molecule type" value="Genomic_DNA"/>
</dbReference>
<accession>A0ABY5G2M1</accession>
<dbReference type="PROSITE" id="PS51257">
    <property type="entry name" value="PROKAR_LIPOPROTEIN"/>
    <property type="match status" value="1"/>
</dbReference>
<dbReference type="RefSeq" id="WP_255230162.1">
    <property type="nucleotide sequence ID" value="NZ_CP090614.1"/>
</dbReference>
<protein>
    <submittedName>
        <fullName evidence="1">DUF2057 domain-containing protein</fullName>
    </submittedName>
</protein>
<name>A0ABY5G2M1_VIBPE</name>
<keyword evidence="2" id="KW-1185">Reference proteome</keyword>
<evidence type="ECO:0000313" key="1">
    <source>
        <dbReference type="EMBL" id="UTT84185.1"/>
    </source>
</evidence>